<keyword evidence="2" id="KW-0732">Signal</keyword>
<sequence length="435" mass="48473">MCLLLQLLLAFAFTHQVHSQSPPGFISLDCGLCVINGYNDAITGLYYSTDGAYIETGEGRSISPEFQTNSVPRQFLNLRSFPGPSGTRNCYTFIPLYGKLKKILLRVGFMYGNYDDQRTVPQFDMYLGVDIWETVTFKDSSSFFITEIIHKPTSDYVHVCLVNTGLGTPFISVIELRPIDPPTFSAYNPSSGSLKFFARWDMGSTSNNFVRYKDDDYDRIWKPVNQLNTTILSSNAASFNQNFFDLPPVILNTAAQAPSTQDPLNVTFVPNNSSDQFYFYVHFAELVANQSREMTIYLNGYLWYKPFVPPYLTVSSLLSSAPYSSSAFVFIINSTTNSKLPAILNAIEAYTVKQFPHSETNESDVAAIIGIKTTYGITRNWQGDVCLPKDFAWIGINCSYNGFEPPTIISLNLSSSGLTGTIAPAISNLTMLQSL</sequence>
<reference evidence="4" key="1">
    <citation type="submission" date="2020-06" db="EMBL/GenBank/DDBJ databases">
        <authorList>
            <person name="Li T."/>
            <person name="Hu X."/>
            <person name="Zhang T."/>
            <person name="Song X."/>
            <person name="Zhang H."/>
            <person name="Dai N."/>
            <person name="Sheng W."/>
            <person name="Hou X."/>
            <person name="Wei L."/>
        </authorList>
    </citation>
    <scope>NUCLEOTIDE SEQUENCE</scope>
    <source>
        <strain evidence="4">G01</strain>
        <tissue evidence="4">Leaf</tissue>
    </source>
</reference>
<feature type="domain" description="Malectin-like" evidence="3">
    <location>
        <begin position="28"/>
        <end position="352"/>
    </location>
</feature>
<dbReference type="Pfam" id="PF12819">
    <property type="entry name" value="Malectin_like"/>
    <property type="match status" value="1"/>
</dbReference>
<dbReference type="GO" id="GO:0016020">
    <property type="term" value="C:membrane"/>
    <property type="evidence" value="ECO:0007669"/>
    <property type="project" value="UniProtKB-SubCell"/>
</dbReference>
<dbReference type="Gene3D" id="3.80.10.10">
    <property type="entry name" value="Ribonuclease Inhibitor"/>
    <property type="match status" value="1"/>
</dbReference>
<evidence type="ECO:0000256" key="1">
    <source>
        <dbReference type="ARBA" id="ARBA00004167"/>
    </source>
</evidence>
<keyword evidence="4" id="KW-0808">Transferase</keyword>
<evidence type="ECO:0000259" key="3">
    <source>
        <dbReference type="Pfam" id="PF12819"/>
    </source>
</evidence>
<reference evidence="4" key="2">
    <citation type="journal article" date="2024" name="Plant">
        <title>Genomic evolution and insights into agronomic trait innovations of Sesamum species.</title>
        <authorList>
            <person name="Miao H."/>
            <person name="Wang L."/>
            <person name="Qu L."/>
            <person name="Liu H."/>
            <person name="Sun Y."/>
            <person name="Le M."/>
            <person name="Wang Q."/>
            <person name="Wei S."/>
            <person name="Zheng Y."/>
            <person name="Lin W."/>
            <person name="Duan Y."/>
            <person name="Cao H."/>
            <person name="Xiong S."/>
            <person name="Wang X."/>
            <person name="Wei L."/>
            <person name="Li C."/>
            <person name="Ma Q."/>
            <person name="Ju M."/>
            <person name="Zhao R."/>
            <person name="Li G."/>
            <person name="Mu C."/>
            <person name="Tian Q."/>
            <person name="Mei H."/>
            <person name="Zhang T."/>
            <person name="Gao T."/>
            <person name="Zhang H."/>
        </authorList>
    </citation>
    <scope>NUCLEOTIDE SEQUENCE</scope>
    <source>
        <strain evidence="4">G01</strain>
    </source>
</reference>
<gene>
    <name evidence="4" type="ORF">Sangu_2705100</name>
</gene>
<comment type="caution">
    <text evidence="4">The sequence shown here is derived from an EMBL/GenBank/DDBJ whole genome shotgun (WGS) entry which is preliminary data.</text>
</comment>
<dbReference type="InterPro" id="IPR032675">
    <property type="entry name" value="LRR_dom_sf"/>
</dbReference>
<organism evidence="4">
    <name type="scientific">Sesamum angustifolium</name>
    <dbReference type="NCBI Taxonomy" id="2727405"/>
    <lineage>
        <taxon>Eukaryota</taxon>
        <taxon>Viridiplantae</taxon>
        <taxon>Streptophyta</taxon>
        <taxon>Embryophyta</taxon>
        <taxon>Tracheophyta</taxon>
        <taxon>Spermatophyta</taxon>
        <taxon>Magnoliopsida</taxon>
        <taxon>eudicotyledons</taxon>
        <taxon>Gunneridae</taxon>
        <taxon>Pentapetalae</taxon>
        <taxon>asterids</taxon>
        <taxon>lamiids</taxon>
        <taxon>Lamiales</taxon>
        <taxon>Pedaliaceae</taxon>
        <taxon>Sesamum</taxon>
    </lineage>
</organism>
<keyword evidence="4" id="KW-0418">Kinase</keyword>
<evidence type="ECO:0000256" key="2">
    <source>
        <dbReference type="SAM" id="SignalP"/>
    </source>
</evidence>
<feature type="signal peptide" evidence="2">
    <location>
        <begin position="1"/>
        <end position="19"/>
    </location>
</feature>
<name>A0AAW2J053_9LAMI</name>
<dbReference type="PANTHER" id="PTHR45631">
    <property type="entry name" value="OS07G0107800 PROTEIN-RELATED"/>
    <property type="match status" value="1"/>
</dbReference>
<evidence type="ECO:0000313" key="4">
    <source>
        <dbReference type="EMBL" id="KAL0287103.1"/>
    </source>
</evidence>
<dbReference type="PANTHER" id="PTHR45631:SF202">
    <property type="entry name" value="SENESCENCE-INDUCED RECEPTOR-LIKE SERINE_THREONINE-PROTEIN KINASE"/>
    <property type="match status" value="1"/>
</dbReference>
<protein>
    <submittedName>
        <fullName evidence="4">Leucine-rich repeat receptor-like protein kinase</fullName>
    </submittedName>
</protein>
<dbReference type="InterPro" id="IPR024788">
    <property type="entry name" value="Malectin-like_Carb-bd_dom"/>
</dbReference>
<feature type="chain" id="PRO_5043957502" evidence="2">
    <location>
        <begin position="20"/>
        <end position="435"/>
    </location>
</feature>
<dbReference type="GO" id="GO:0016301">
    <property type="term" value="F:kinase activity"/>
    <property type="evidence" value="ECO:0007669"/>
    <property type="project" value="UniProtKB-KW"/>
</dbReference>
<dbReference type="AlphaFoldDB" id="A0AAW2J053"/>
<comment type="subcellular location">
    <subcellularLocation>
        <location evidence="1">Membrane</location>
        <topology evidence="1">Single-pass membrane protein</topology>
    </subcellularLocation>
</comment>
<proteinExistence type="predicted"/>
<accession>A0AAW2J053</accession>
<dbReference type="EMBL" id="JACGWK010001501">
    <property type="protein sequence ID" value="KAL0287103.1"/>
    <property type="molecule type" value="Genomic_DNA"/>
</dbReference>
<keyword evidence="4" id="KW-0675">Receptor</keyword>